<feature type="domain" description="DUF7923" evidence="2">
    <location>
        <begin position="64"/>
        <end position="170"/>
    </location>
</feature>
<dbReference type="InterPro" id="IPR057683">
    <property type="entry name" value="DUF7923"/>
</dbReference>
<dbReference type="EMBL" id="JARJLG010000019">
    <property type="protein sequence ID" value="KAJ7772624.1"/>
    <property type="molecule type" value="Genomic_DNA"/>
</dbReference>
<dbReference type="AlphaFoldDB" id="A0AAD7JVN5"/>
<dbReference type="Pfam" id="PF25540">
    <property type="entry name" value="DUF7923"/>
    <property type="match status" value="1"/>
</dbReference>
<keyword evidence="1" id="KW-0175">Coiled coil</keyword>
<organism evidence="3 4">
    <name type="scientific">Mycena maculata</name>
    <dbReference type="NCBI Taxonomy" id="230809"/>
    <lineage>
        <taxon>Eukaryota</taxon>
        <taxon>Fungi</taxon>
        <taxon>Dikarya</taxon>
        <taxon>Basidiomycota</taxon>
        <taxon>Agaricomycotina</taxon>
        <taxon>Agaricomycetes</taxon>
        <taxon>Agaricomycetidae</taxon>
        <taxon>Agaricales</taxon>
        <taxon>Marasmiineae</taxon>
        <taxon>Mycenaceae</taxon>
        <taxon>Mycena</taxon>
    </lineage>
</organism>
<dbReference type="PANTHER" id="PTHR37543">
    <property type="entry name" value="CCCH ZINC FINGER DNA BINDING PROTEIN (AFU_ORTHOLOGUE AFUA_5G12760)"/>
    <property type="match status" value="1"/>
</dbReference>
<dbReference type="PANTHER" id="PTHR37543:SF1">
    <property type="entry name" value="CCCH ZINC FINGER DNA BINDING PROTEIN (AFU_ORTHOLOGUE AFUA_5G12760)"/>
    <property type="match status" value="1"/>
</dbReference>
<proteinExistence type="predicted"/>
<reference evidence="3" key="1">
    <citation type="submission" date="2023-03" db="EMBL/GenBank/DDBJ databases">
        <title>Massive genome expansion in bonnet fungi (Mycena s.s.) driven by repeated elements and novel gene families across ecological guilds.</title>
        <authorList>
            <consortium name="Lawrence Berkeley National Laboratory"/>
            <person name="Harder C.B."/>
            <person name="Miyauchi S."/>
            <person name="Viragh M."/>
            <person name="Kuo A."/>
            <person name="Thoen E."/>
            <person name="Andreopoulos B."/>
            <person name="Lu D."/>
            <person name="Skrede I."/>
            <person name="Drula E."/>
            <person name="Henrissat B."/>
            <person name="Morin E."/>
            <person name="Kohler A."/>
            <person name="Barry K."/>
            <person name="LaButti K."/>
            <person name="Morin E."/>
            <person name="Salamov A."/>
            <person name="Lipzen A."/>
            <person name="Mereny Z."/>
            <person name="Hegedus B."/>
            <person name="Baldrian P."/>
            <person name="Stursova M."/>
            <person name="Weitz H."/>
            <person name="Taylor A."/>
            <person name="Grigoriev I.V."/>
            <person name="Nagy L.G."/>
            <person name="Martin F."/>
            <person name="Kauserud H."/>
        </authorList>
    </citation>
    <scope>NUCLEOTIDE SEQUENCE</scope>
    <source>
        <strain evidence="3">CBHHK188m</strain>
    </source>
</reference>
<name>A0AAD7JVN5_9AGAR</name>
<evidence type="ECO:0000313" key="3">
    <source>
        <dbReference type="EMBL" id="KAJ7772624.1"/>
    </source>
</evidence>
<accession>A0AAD7JVN5</accession>
<evidence type="ECO:0000256" key="1">
    <source>
        <dbReference type="SAM" id="Coils"/>
    </source>
</evidence>
<gene>
    <name evidence="3" type="ORF">DFH07DRAFT_1057426</name>
</gene>
<protein>
    <recommendedName>
        <fullName evidence="2">DUF7923 domain-containing protein</fullName>
    </recommendedName>
</protein>
<evidence type="ECO:0000313" key="4">
    <source>
        <dbReference type="Proteomes" id="UP001215280"/>
    </source>
</evidence>
<keyword evidence="4" id="KW-1185">Reference proteome</keyword>
<dbReference type="Proteomes" id="UP001215280">
    <property type="component" value="Unassembled WGS sequence"/>
</dbReference>
<evidence type="ECO:0000259" key="2">
    <source>
        <dbReference type="Pfam" id="PF25540"/>
    </source>
</evidence>
<sequence length="174" mass="19258">MEPSSSNGNLDVRSPQHPLELCLDNLKGDMCPSDEVTSALRNETSYKETIERLEAELSSLNNQDKGDRVVILADGCDAIFSTQLIGEGEKGGQAAAQLLSDSTSQHLTANYGPRPFKLWVYVFFNKHGLIDVFRNVELTPLISKIEDFIIGFNQTAERFLMVDVGSKENAPHNN</sequence>
<comment type="caution">
    <text evidence="3">The sequence shown here is derived from an EMBL/GenBank/DDBJ whole genome shotgun (WGS) entry which is preliminary data.</text>
</comment>
<feature type="coiled-coil region" evidence="1">
    <location>
        <begin position="36"/>
        <end position="63"/>
    </location>
</feature>